<dbReference type="RefSeq" id="WP_107360673.1">
    <property type="nucleotide sequence ID" value="NZ_PZBZ01000031.1"/>
</dbReference>
<dbReference type="InterPro" id="IPR022496">
    <property type="entry name" value="T6A_TsaB"/>
</dbReference>
<accession>A0AAE5W8I4</accession>
<dbReference type="CDD" id="cd24032">
    <property type="entry name" value="ASKHA_NBD_TsaB"/>
    <property type="match status" value="1"/>
</dbReference>
<evidence type="ECO:0000259" key="1">
    <source>
        <dbReference type="Pfam" id="PF00814"/>
    </source>
</evidence>
<gene>
    <name evidence="2" type="primary">tsaB</name>
    <name evidence="2" type="ORF">BU653_06820</name>
</gene>
<dbReference type="GO" id="GO:0005829">
    <property type="term" value="C:cytosol"/>
    <property type="evidence" value="ECO:0007669"/>
    <property type="project" value="TreeGrafter"/>
</dbReference>
<feature type="domain" description="Gcp-like" evidence="1">
    <location>
        <begin position="34"/>
        <end position="182"/>
    </location>
</feature>
<name>A0AAE5W8I4_STACR</name>
<evidence type="ECO:0000313" key="2">
    <source>
        <dbReference type="EMBL" id="PTG13948.1"/>
    </source>
</evidence>
<dbReference type="EMBL" id="PZBZ01000031">
    <property type="protein sequence ID" value="PTG13948.1"/>
    <property type="molecule type" value="Genomic_DNA"/>
</dbReference>
<sequence>MISLLLDSSNQPLSVAVMEDDDVLASRTNGEKVNHSIQLMPTVKMLLEEANLTPKQLDAIIVAKGPGSYTGLRIGVTTAKTLAYTLNIPLYGVSSLQALAATIDAQEKTIVPIFNARRGFVFAGIYQWQNGKLKAVMEDQYIALESLLSKLDTYSDAIFVGEDVRVFETELQPFDIIANLPKAETMFALRGEAVNVHTFVPSYLKLSEAEQNWMKQQSSKN</sequence>
<comment type="caution">
    <text evidence="2">The sequence shown here is derived from an EMBL/GenBank/DDBJ whole genome shotgun (WGS) entry which is preliminary data.</text>
</comment>
<proteinExistence type="predicted"/>
<dbReference type="GO" id="GO:0002949">
    <property type="term" value="P:tRNA threonylcarbamoyladenosine modification"/>
    <property type="evidence" value="ECO:0007669"/>
    <property type="project" value="InterPro"/>
</dbReference>
<dbReference type="SUPFAM" id="SSF53067">
    <property type="entry name" value="Actin-like ATPase domain"/>
    <property type="match status" value="2"/>
</dbReference>
<dbReference type="Pfam" id="PF00814">
    <property type="entry name" value="TsaD"/>
    <property type="match status" value="1"/>
</dbReference>
<dbReference type="AlphaFoldDB" id="A0AAE5W8I4"/>
<dbReference type="PANTHER" id="PTHR11735:SF11">
    <property type="entry name" value="TRNA THREONYLCARBAMOYLADENOSINE BIOSYNTHESIS PROTEIN TSAB"/>
    <property type="match status" value="1"/>
</dbReference>
<reference evidence="2 3" key="1">
    <citation type="journal article" date="2016" name="Front. Microbiol.">
        <title>Comprehensive Phylogenetic Analysis of Bovine Non-aureus Staphylococci Species Based on Whole-Genome Sequencing.</title>
        <authorList>
            <person name="Naushad S."/>
            <person name="Barkema H.W."/>
            <person name="Luby C."/>
            <person name="Condas L.A."/>
            <person name="Nobrega D.B."/>
            <person name="Carson D.A."/>
            <person name="De Buck J."/>
        </authorList>
    </citation>
    <scope>NUCLEOTIDE SEQUENCE [LARGE SCALE GENOMIC DNA]</scope>
    <source>
        <strain evidence="2 3">SNUC 505</strain>
    </source>
</reference>
<organism evidence="2 3">
    <name type="scientific">Staphylococcus chromogenes</name>
    <name type="common">Staphylococcus hyicus subsp. chromogenes</name>
    <dbReference type="NCBI Taxonomy" id="46126"/>
    <lineage>
        <taxon>Bacteria</taxon>
        <taxon>Bacillati</taxon>
        <taxon>Bacillota</taxon>
        <taxon>Bacilli</taxon>
        <taxon>Bacillales</taxon>
        <taxon>Staphylococcaceae</taxon>
        <taxon>Staphylococcus</taxon>
    </lineage>
</organism>
<dbReference type="PANTHER" id="PTHR11735">
    <property type="entry name" value="TRNA N6-ADENOSINE THREONYLCARBAMOYLTRANSFERASE"/>
    <property type="match status" value="1"/>
</dbReference>
<dbReference type="InterPro" id="IPR043129">
    <property type="entry name" value="ATPase_NBD"/>
</dbReference>
<dbReference type="InterPro" id="IPR000905">
    <property type="entry name" value="Gcp-like_dom"/>
</dbReference>
<dbReference type="Gene3D" id="3.30.420.40">
    <property type="match status" value="2"/>
</dbReference>
<dbReference type="NCBIfam" id="TIGR03725">
    <property type="entry name" value="T6A_YeaZ"/>
    <property type="match status" value="1"/>
</dbReference>
<protein>
    <submittedName>
        <fullName evidence="2">tRNA (Adenosine(37)-N6)-threonylcarbamoyltransferase complex dimerization subunit type 1 TsaB</fullName>
    </submittedName>
</protein>
<dbReference type="Proteomes" id="UP000242704">
    <property type="component" value="Unassembled WGS sequence"/>
</dbReference>
<evidence type="ECO:0000313" key="3">
    <source>
        <dbReference type="Proteomes" id="UP000242704"/>
    </source>
</evidence>